<dbReference type="RefSeq" id="XP_031000086.1">
    <property type="nucleotide sequence ID" value="XM_031134467.1"/>
</dbReference>
<dbReference type="PANTHER" id="PTHR23069:SF0">
    <property type="entry name" value="TAT-BINDING HOMOLOG 7"/>
    <property type="match status" value="1"/>
</dbReference>
<comment type="subcellular location">
    <subcellularLocation>
        <location evidence="1">Nucleus</location>
    </subcellularLocation>
</comment>
<dbReference type="GO" id="GO:0005524">
    <property type="term" value="F:ATP binding"/>
    <property type="evidence" value="ECO:0007669"/>
    <property type="project" value="UniProtKB-KW"/>
</dbReference>
<organism evidence="10 11">
    <name type="scientific">Thyridium curvatum</name>
    <dbReference type="NCBI Taxonomy" id="1093900"/>
    <lineage>
        <taxon>Eukaryota</taxon>
        <taxon>Fungi</taxon>
        <taxon>Dikarya</taxon>
        <taxon>Ascomycota</taxon>
        <taxon>Pezizomycotina</taxon>
        <taxon>Sordariomycetes</taxon>
        <taxon>Sordariomycetidae</taxon>
        <taxon>Thyridiales</taxon>
        <taxon>Thyridiaceae</taxon>
        <taxon>Thyridium</taxon>
    </lineage>
</organism>
<dbReference type="Gene3D" id="3.40.50.300">
    <property type="entry name" value="P-loop containing nucleotide triphosphate hydrolases"/>
    <property type="match status" value="1"/>
</dbReference>
<dbReference type="GO" id="GO:0006337">
    <property type="term" value="P:nucleosome disassembly"/>
    <property type="evidence" value="ECO:0007669"/>
    <property type="project" value="TreeGrafter"/>
</dbReference>
<keyword evidence="4" id="KW-0378">Hydrolase</keyword>
<comment type="similarity">
    <text evidence="2">Belongs to the AAA ATPase family.</text>
</comment>
<dbReference type="InterPro" id="IPR027417">
    <property type="entry name" value="P-loop_NTPase"/>
</dbReference>
<evidence type="ECO:0000256" key="3">
    <source>
        <dbReference type="ARBA" id="ARBA00022741"/>
    </source>
</evidence>
<dbReference type="GO" id="GO:0016887">
    <property type="term" value="F:ATP hydrolysis activity"/>
    <property type="evidence" value="ECO:0007669"/>
    <property type="project" value="InterPro"/>
</dbReference>
<keyword evidence="6" id="KW-0103">Bromodomain</keyword>
<feature type="compositionally biased region" description="Polar residues" evidence="8">
    <location>
        <begin position="1402"/>
        <end position="1417"/>
    </location>
</feature>
<evidence type="ECO:0000256" key="6">
    <source>
        <dbReference type="ARBA" id="ARBA00023117"/>
    </source>
</evidence>
<feature type="compositionally biased region" description="Polar residues" evidence="8">
    <location>
        <begin position="1350"/>
        <end position="1370"/>
    </location>
</feature>
<evidence type="ECO:0000256" key="8">
    <source>
        <dbReference type="SAM" id="MobiDB-lite"/>
    </source>
</evidence>
<evidence type="ECO:0000256" key="5">
    <source>
        <dbReference type="ARBA" id="ARBA00022840"/>
    </source>
</evidence>
<feature type="compositionally biased region" description="Acidic residues" evidence="8">
    <location>
        <begin position="19"/>
        <end position="28"/>
    </location>
</feature>
<dbReference type="Proteomes" id="UP000319257">
    <property type="component" value="Unassembled WGS sequence"/>
</dbReference>
<feature type="region of interest" description="Disordered" evidence="8">
    <location>
        <begin position="1"/>
        <end position="483"/>
    </location>
</feature>
<name>A0A507B5I0_9PEZI</name>
<dbReference type="FunFam" id="3.40.50.300:FF:001218">
    <property type="entry name" value="AAA family ATPase, putative"/>
    <property type="match status" value="1"/>
</dbReference>
<accession>A0A507B5I0</accession>
<dbReference type="CDD" id="cd05491">
    <property type="entry name" value="Bromo_TBP7_like"/>
    <property type="match status" value="1"/>
</dbReference>
<feature type="compositionally biased region" description="Basic residues" evidence="8">
    <location>
        <begin position="34"/>
        <end position="56"/>
    </location>
</feature>
<dbReference type="SMART" id="SM00382">
    <property type="entry name" value="AAA"/>
    <property type="match status" value="1"/>
</dbReference>
<proteinExistence type="inferred from homology"/>
<keyword evidence="11" id="KW-1185">Reference proteome</keyword>
<dbReference type="PROSITE" id="PS00674">
    <property type="entry name" value="AAA"/>
    <property type="match status" value="1"/>
</dbReference>
<feature type="compositionally biased region" description="Basic residues" evidence="8">
    <location>
        <begin position="210"/>
        <end position="219"/>
    </location>
</feature>
<dbReference type="GO" id="GO:0003682">
    <property type="term" value="F:chromatin binding"/>
    <property type="evidence" value="ECO:0007669"/>
    <property type="project" value="TreeGrafter"/>
</dbReference>
<keyword evidence="5" id="KW-0067">ATP-binding</keyword>
<evidence type="ECO:0000313" key="11">
    <source>
        <dbReference type="Proteomes" id="UP000319257"/>
    </source>
</evidence>
<feature type="compositionally biased region" description="Acidic residues" evidence="8">
    <location>
        <begin position="61"/>
        <end position="92"/>
    </location>
</feature>
<feature type="compositionally biased region" description="Basic and acidic residues" evidence="8">
    <location>
        <begin position="8"/>
        <end position="18"/>
    </location>
</feature>
<dbReference type="STRING" id="1093900.A0A507B5I0"/>
<dbReference type="Pfam" id="PF00004">
    <property type="entry name" value="AAA"/>
    <property type="match status" value="1"/>
</dbReference>
<feature type="compositionally biased region" description="Basic and acidic residues" evidence="8">
    <location>
        <begin position="1392"/>
        <end position="1401"/>
    </location>
</feature>
<dbReference type="InterPro" id="IPR003593">
    <property type="entry name" value="AAA+_ATPase"/>
</dbReference>
<dbReference type="Gene3D" id="1.10.8.60">
    <property type="match status" value="1"/>
</dbReference>
<keyword evidence="3" id="KW-0547">Nucleotide-binding</keyword>
<dbReference type="FunCoup" id="A0A507B5I0">
    <property type="interactions" value="706"/>
</dbReference>
<feature type="region of interest" description="Disordered" evidence="8">
    <location>
        <begin position="1338"/>
        <end position="1493"/>
    </location>
</feature>
<dbReference type="InterPro" id="IPR041569">
    <property type="entry name" value="AAA_lid_3"/>
</dbReference>
<feature type="compositionally biased region" description="Polar residues" evidence="8">
    <location>
        <begin position="1513"/>
        <end position="1522"/>
    </location>
</feature>
<dbReference type="GO" id="GO:0005634">
    <property type="term" value="C:nucleus"/>
    <property type="evidence" value="ECO:0007669"/>
    <property type="project" value="UniProtKB-SubCell"/>
</dbReference>
<feature type="region of interest" description="Disordered" evidence="8">
    <location>
        <begin position="1275"/>
        <end position="1326"/>
    </location>
</feature>
<evidence type="ECO:0000256" key="4">
    <source>
        <dbReference type="ARBA" id="ARBA00022801"/>
    </source>
</evidence>
<feature type="compositionally biased region" description="Polar residues" evidence="8">
    <location>
        <begin position="1479"/>
        <end position="1492"/>
    </location>
</feature>
<sequence length="1654" mass="181228">MPSKRKRDILDFDPNKSDSEDENFEPGGDDDKPRHSKKKSRGAKAKTSGSRRKHNKYAGSDIDDDDISDSQLEDSFGEGYDDEEDEDEDEDQPTNAAGRRTRKAARNHQSYKESSAEEESVAGNSDSDGEEIETLPKASTKKTRVITIKKLDKEKLRDLDGNTPAPTTRRTRAHTEEADEFYELSNSGKHAQPASTSRSRSPEAMAQHSRPTRGTKGLKKPPSTIEEATQESSSRNHLEEGEFLGGMDGAADIPIDSAEIAEDVAADDGAANAENADDGGEKGEEEIQPEDDDEDDVPVTRRTRASRANAAEQGAPEEADDESENNTGGRRLTRGSRKKKSTQEPSSDFEPNEDSGEGEASGSEAAPTKGDAGSDEDYSSPSGRGRRGSQRRGTKRRRANESDDDVEFNPDEMDAEIQELRESSHSRPRRRVRSPSISYEQLPKRRRVTKPVDYSIKPLDQLVDQDEEEDPAPTPVRRRNARAGAGAAWQRNLLSTFGPFGGGGGAGSLLGGPWGTGATGGVESDSSDDEMVHKPGVGGNVGMTPTSAAAPPGFAAPINLEALTGVAATPNVGKVKNQKAFADADPLGVDLSVDFSKVGGLQGHINQLKEMVTLPLLYPELFLRFKVTPPRGVLFHGPPGTGKTLLARALANSVGVGGRKITFYMRKGADALSKWVGEAEKQLRLLFEEARRTQPSIIFFDEIDGLAPVRSSKQEQIHASIVSTLLALMDGMDGRGQVIVIGATNRPDNIDPALRRPGRFDREFYFPLPDVEGRRAILDIHTKDWGLSDEFKNTLADNTKGYGGADLRALCTESALNAIQRTYPQIYSAKEKLIVEPEKINIHAADFMISMKKMIPSSERSATSGATPLPKSIEPLLRTQYASTIKLLNDILPRKKKTTALEEAMFEIPDDADHGFGRENLNQEFEKSRIFRPRLLITGLPGMGQGYLSSAILHHFEGVHVQSFDLPSLLGDGRPLEQVIVGLFVEVKRHKPAVISIPDINAWYDTLAGPSYTTFVTMLRSIPPTDPVLLFATADCEAKDIRPEVLKDLFGFSKKNRLTIARPNRESRLEYFTNVISHIRKSPNDFPDPANRKKRVLEELPVAPPPPPKPKTKAEIKEELKRDHLMLNLLKVQLQPIMDQMKKYKKFRQGVIPDSQIHYLWQEADPNYIRPDLSEALIRPFEIAKDKDGIEGLKETATGKFFYNLDLATIEERLSNGYYARPKDFFRDIQSLAKDSRNIGDKERVLKANELVSNVEVDVAEVEARLAQGDWEGLHQRQAQRARDAAEKARKRKATQSMIDLIQSDVHDSDSQNPVGPVTIGETVPGTTTARFRLMSPEANAGGDEAGQQHPLSNGNSVPSRVNGEDTQMSGMDEEMTQPVSQMGPPSQWPKTDPRSLDHSTRATAGNTQISQVSAITTLPPGMSPSAIVNDASTTKTSDPSTNRSSGPWSGHATNGFHSDVAEHNSSQLPDTQPMDGSGPSQATSSDAQWPHSQAHGIARGVIQPRMGFGGRSEQSSPTSTEPGKASRGDGLAGGGHDGDVSHSSSLRNSGHTSSSSSSQQQQTILPETYVHNFLLELTERTSGCTIEQLEQISRELMDEIWRTRGEWNRSRVLSGLSKVFNDTISDIEDLQGVLPQSQEQHDDGDHYARFGVA</sequence>
<dbReference type="Pfam" id="PF17862">
    <property type="entry name" value="AAA_lid_3"/>
    <property type="match status" value="1"/>
</dbReference>
<dbReference type="InterPro" id="IPR003959">
    <property type="entry name" value="ATPase_AAA_core"/>
</dbReference>
<protein>
    <recommendedName>
        <fullName evidence="9">AAA+ ATPase domain-containing protein</fullName>
    </recommendedName>
</protein>
<feature type="region of interest" description="Disordered" evidence="8">
    <location>
        <begin position="1506"/>
        <end position="1563"/>
    </location>
</feature>
<dbReference type="FunFam" id="3.40.50.300:FF:000061">
    <property type="entry name" value="ATPase family, AAA domain-containing 2"/>
    <property type="match status" value="1"/>
</dbReference>
<dbReference type="OrthoDB" id="5421at2759"/>
<reference evidence="10 11" key="1">
    <citation type="submission" date="2019-06" db="EMBL/GenBank/DDBJ databases">
        <title>Draft genome sequence of the filamentous fungus Phialemoniopsis curvata isolated from diesel fuel.</title>
        <authorList>
            <person name="Varaljay V.A."/>
            <person name="Lyon W.J."/>
            <person name="Crouch A.L."/>
            <person name="Drake C.E."/>
            <person name="Hollomon J.M."/>
            <person name="Nadeau L.J."/>
            <person name="Nunn H.S."/>
            <person name="Stevenson B.S."/>
            <person name="Bojanowski C.L."/>
            <person name="Crookes-Goodson W.J."/>
        </authorList>
    </citation>
    <scope>NUCLEOTIDE SEQUENCE [LARGE SCALE GENOMIC DNA]</scope>
    <source>
        <strain evidence="10 11">D216</strain>
    </source>
</reference>
<feature type="compositionally biased region" description="Acidic residues" evidence="8">
    <location>
        <begin position="275"/>
        <end position="297"/>
    </location>
</feature>
<dbReference type="EMBL" id="SKBQ01000115">
    <property type="protein sequence ID" value="TPX18375.1"/>
    <property type="molecule type" value="Genomic_DNA"/>
</dbReference>
<evidence type="ECO:0000313" key="10">
    <source>
        <dbReference type="EMBL" id="TPX18375.1"/>
    </source>
</evidence>
<dbReference type="GO" id="GO:0045815">
    <property type="term" value="P:transcription initiation-coupled chromatin remodeling"/>
    <property type="evidence" value="ECO:0007669"/>
    <property type="project" value="TreeGrafter"/>
</dbReference>
<feature type="compositionally biased region" description="Polar residues" evidence="8">
    <location>
        <begin position="1431"/>
        <end position="1457"/>
    </location>
</feature>
<evidence type="ECO:0000259" key="9">
    <source>
        <dbReference type="SMART" id="SM00382"/>
    </source>
</evidence>
<feature type="compositionally biased region" description="Acidic residues" evidence="8">
    <location>
        <begin position="315"/>
        <end position="324"/>
    </location>
</feature>
<evidence type="ECO:0000256" key="7">
    <source>
        <dbReference type="ARBA" id="ARBA00023242"/>
    </source>
</evidence>
<dbReference type="GeneID" id="41979155"/>
<dbReference type="PANTHER" id="PTHR23069">
    <property type="entry name" value="AAA DOMAIN-CONTAINING"/>
    <property type="match status" value="1"/>
</dbReference>
<feature type="compositionally biased region" description="Basic residues" evidence="8">
    <location>
        <begin position="331"/>
        <end position="340"/>
    </location>
</feature>
<feature type="domain" description="AAA+ ATPase" evidence="9">
    <location>
        <begin position="629"/>
        <end position="770"/>
    </location>
</feature>
<feature type="compositionally biased region" description="Basic residues" evidence="8">
    <location>
        <begin position="384"/>
        <end position="398"/>
    </location>
</feature>
<feature type="compositionally biased region" description="Polar residues" evidence="8">
    <location>
        <begin position="184"/>
        <end position="199"/>
    </location>
</feature>
<dbReference type="GO" id="GO:0006334">
    <property type="term" value="P:nucleosome assembly"/>
    <property type="evidence" value="ECO:0007669"/>
    <property type="project" value="TreeGrafter"/>
</dbReference>
<feature type="compositionally biased region" description="Basic and acidic residues" evidence="8">
    <location>
        <begin position="149"/>
        <end position="160"/>
    </location>
</feature>
<evidence type="ECO:0000256" key="2">
    <source>
        <dbReference type="ARBA" id="ARBA00006914"/>
    </source>
</evidence>
<dbReference type="SUPFAM" id="SSF52540">
    <property type="entry name" value="P-loop containing nucleoside triphosphate hydrolases"/>
    <property type="match status" value="2"/>
</dbReference>
<keyword evidence="7" id="KW-0539">Nucleus</keyword>
<dbReference type="GO" id="GO:0042393">
    <property type="term" value="F:histone binding"/>
    <property type="evidence" value="ECO:0007669"/>
    <property type="project" value="TreeGrafter"/>
</dbReference>
<gene>
    <name evidence="10" type="ORF">E0L32_011708</name>
</gene>
<evidence type="ECO:0000256" key="1">
    <source>
        <dbReference type="ARBA" id="ARBA00004123"/>
    </source>
</evidence>
<dbReference type="InParanoid" id="A0A507B5I0"/>
<feature type="compositionally biased region" description="Low complexity" evidence="8">
    <location>
        <begin position="1542"/>
        <end position="1563"/>
    </location>
</feature>
<dbReference type="InterPro" id="IPR045199">
    <property type="entry name" value="ATAD2-like"/>
</dbReference>
<dbReference type="InterPro" id="IPR003960">
    <property type="entry name" value="ATPase_AAA_CS"/>
</dbReference>
<feature type="compositionally biased region" description="Acidic residues" evidence="8">
    <location>
        <begin position="402"/>
        <end position="417"/>
    </location>
</feature>
<comment type="caution">
    <text evidence="10">The sequence shown here is derived from an EMBL/GenBank/DDBJ whole genome shotgun (WGS) entry which is preliminary data.</text>
</comment>